<gene>
    <name evidence="3" type="ORF">GGQ54_000634</name>
</gene>
<comment type="caution">
    <text evidence="3">The sequence shown here is derived from an EMBL/GenBank/DDBJ whole genome shotgun (WGS) entry which is preliminary data.</text>
</comment>
<dbReference type="EMBL" id="JACBZS010000001">
    <property type="protein sequence ID" value="NYI70074.1"/>
    <property type="molecule type" value="Genomic_DNA"/>
</dbReference>
<sequence>MKIKSLTLGVLGAAMSGMLLLAGCGGAPAVQDRPTEPAQTQDAGDEQGGEETSAGEASPDTGGESTDSSGGEAAGKPSLDDVKSGLSTWLKENDPTGTLGSLPQDMVKKLTDCWAEAAYDQLSAETLQQLADATTPSNAGDLQKLSEIFSSQECQQAVTG</sequence>
<name>A0A7Z0D737_9ACTN</name>
<dbReference type="PROSITE" id="PS51257">
    <property type="entry name" value="PROKAR_LIPOPROTEIN"/>
    <property type="match status" value="1"/>
</dbReference>
<accession>A0A7Z0D737</accession>
<evidence type="ECO:0000313" key="4">
    <source>
        <dbReference type="Proteomes" id="UP000527616"/>
    </source>
</evidence>
<feature type="signal peptide" evidence="2">
    <location>
        <begin position="1"/>
        <end position="22"/>
    </location>
</feature>
<keyword evidence="4" id="KW-1185">Reference proteome</keyword>
<feature type="region of interest" description="Disordered" evidence="1">
    <location>
        <begin position="24"/>
        <end position="104"/>
    </location>
</feature>
<feature type="chain" id="PRO_5038336929" description="Lipoprotein" evidence="2">
    <location>
        <begin position="23"/>
        <end position="160"/>
    </location>
</feature>
<evidence type="ECO:0000256" key="2">
    <source>
        <dbReference type="SAM" id="SignalP"/>
    </source>
</evidence>
<dbReference type="Proteomes" id="UP000527616">
    <property type="component" value="Unassembled WGS sequence"/>
</dbReference>
<evidence type="ECO:0000313" key="3">
    <source>
        <dbReference type="EMBL" id="NYI70074.1"/>
    </source>
</evidence>
<evidence type="ECO:0008006" key="5">
    <source>
        <dbReference type="Google" id="ProtNLM"/>
    </source>
</evidence>
<organism evidence="3 4">
    <name type="scientific">Naumannella cuiyingiana</name>
    <dbReference type="NCBI Taxonomy" id="1347891"/>
    <lineage>
        <taxon>Bacteria</taxon>
        <taxon>Bacillati</taxon>
        <taxon>Actinomycetota</taxon>
        <taxon>Actinomycetes</taxon>
        <taxon>Propionibacteriales</taxon>
        <taxon>Propionibacteriaceae</taxon>
        <taxon>Naumannella</taxon>
    </lineage>
</organism>
<dbReference type="AlphaFoldDB" id="A0A7Z0D737"/>
<feature type="compositionally biased region" description="Low complexity" evidence="1">
    <location>
        <begin position="60"/>
        <end position="75"/>
    </location>
</feature>
<evidence type="ECO:0000256" key="1">
    <source>
        <dbReference type="SAM" id="MobiDB-lite"/>
    </source>
</evidence>
<dbReference type="RefSeq" id="WP_179444067.1">
    <property type="nucleotide sequence ID" value="NZ_JACBZS010000001.1"/>
</dbReference>
<proteinExistence type="predicted"/>
<keyword evidence="2" id="KW-0732">Signal</keyword>
<reference evidence="3 4" key="1">
    <citation type="submission" date="2020-07" db="EMBL/GenBank/DDBJ databases">
        <title>Sequencing the genomes of 1000 actinobacteria strains.</title>
        <authorList>
            <person name="Klenk H.-P."/>
        </authorList>
    </citation>
    <scope>NUCLEOTIDE SEQUENCE [LARGE SCALE GENOMIC DNA]</scope>
    <source>
        <strain evidence="3 4">DSM 103164</strain>
    </source>
</reference>
<protein>
    <recommendedName>
        <fullName evidence="5">Lipoprotein</fullName>
    </recommendedName>
</protein>